<keyword evidence="3" id="KW-1185">Reference proteome</keyword>
<protein>
    <submittedName>
        <fullName evidence="2">Uncharacterized protein</fullName>
    </submittedName>
</protein>
<organism evidence="2 3">
    <name type="scientific">Blyttiomyces helicus</name>
    <dbReference type="NCBI Taxonomy" id="388810"/>
    <lineage>
        <taxon>Eukaryota</taxon>
        <taxon>Fungi</taxon>
        <taxon>Fungi incertae sedis</taxon>
        <taxon>Chytridiomycota</taxon>
        <taxon>Chytridiomycota incertae sedis</taxon>
        <taxon>Chytridiomycetes</taxon>
        <taxon>Chytridiomycetes incertae sedis</taxon>
        <taxon>Blyttiomyces</taxon>
    </lineage>
</organism>
<evidence type="ECO:0000313" key="2">
    <source>
        <dbReference type="EMBL" id="RKO92041.1"/>
    </source>
</evidence>
<feature type="compositionally biased region" description="Basic and acidic residues" evidence="1">
    <location>
        <begin position="121"/>
        <end position="142"/>
    </location>
</feature>
<dbReference type="AlphaFoldDB" id="A0A4P9WGU9"/>
<accession>A0A4P9WGU9</accession>
<dbReference type="Proteomes" id="UP000269721">
    <property type="component" value="Unassembled WGS sequence"/>
</dbReference>
<evidence type="ECO:0000256" key="1">
    <source>
        <dbReference type="SAM" id="MobiDB-lite"/>
    </source>
</evidence>
<sequence>MELEDSRWGASALGHRYRGGGGADGGETGLRAVNLGCWRTRGREWGENAKCSRPAPAKSQFLVHGNEGVSLAGAGAEGSCWKLAGGGAENANANATGGERSLTRGAQGEGAPSGIWHHARGAPDPHNSKADRAPYKGRQQDPEQLHEFYTAHPSPFSLTLPSELNKTTMDRSSPSQLSPEPLSALALLLTKLARPVALQSPAASKAGGWQIFGGLAGRPPRIPDARSSFAQETAPINDHPKTFDSDNTPSMPVIVWYNWGHVCG</sequence>
<name>A0A4P9WGU9_9FUNG</name>
<dbReference type="EMBL" id="KZ994799">
    <property type="protein sequence ID" value="RKO92041.1"/>
    <property type="molecule type" value="Genomic_DNA"/>
</dbReference>
<feature type="region of interest" description="Disordered" evidence="1">
    <location>
        <begin position="92"/>
        <end position="142"/>
    </location>
</feature>
<proteinExistence type="predicted"/>
<gene>
    <name evidence="2" type="ORF">BDK51DRAFT_37125</name>
</gene>
<reference evidence="3" key="1">
    <citation type="journal article" date="2018" name="Nat. Microbiol.">
        <title>Leveraging single-cell genomics to expand the fungal tree of life.</title>
        <authorList>
            <person name="Ahrendt S.R."/>
            <person name="Quandt C.A."/>
            <person name="Ciobanu D."/>
            <person name="Clum A."/>
            <person name="Salamov A."/>
            <person name="Andreopoulos B."/>
            <person name="Cheng J.F."/>
            <person name="Woyke T."/>
            <person name="Pelin A."/>
            <person name="Henrissat B."/>
            <person name="Reynolds N.K."/>
            <person name="Benny G.L."/>
            <person name="Smith M.E."/>
            <person name="James T.Y."/>
            <person name="Grigoriev I.V."/>
        </authorList>
    </citation>
    <scope>NUCLEOTIDE SEQUENCE [LARGE SCALE GENOMIC DNA]</scope>
</reference>
<evidence type="ECO:0000313" key="3">
    <source>
        <dbReference type="Proteomes" id="UP000269721"/>
    </source>
</evidence>